<feature type="transmembrane region" description="Helical" evidence="1">
    <location>
        <begin position="80"/>
        <end position="97"/>
    </location>
</feature>
<keyword evidence="1" id="KW-1133">Transmembrane helix</keyword>
<dbReference type="Proteomes" id="UP000535020">
    <property type="component" value="Unassembled WGS sequence"/>
</dbReference>
<keyword evidence="1" id="KW-0812">Transmembrane</keyword>
<feature type="transmembrane region" description="Helical" evidence="1">
    <location>
        <begin position="218"/>
        <end position="238"/>
    </location>
</feature>
<keyword evidence="1" id="KW-0472">Membrane</keyword>
<organism evidence="2 3">
    <name type="scientific">Flavobacterium agri</name>
    <dbReference type="NCBI Taxonomy" id="2743471"/>
    <lineage>
        <taxon>Bacteria</taxon>
        <taxon>Pseudomonadati</taxon>
        <taxon>Bacteroidota</taxon>
        <taxon>Flavobacteriia</taxon>
        <taxon>Flavobacteriales</taxon>
        <taxon>Flavobacteriaceae</taxon>
        <taxon>Flavobacterium</taxon>
    </lineage>
</organism>
<feature type="transmembrane region" description="Helical" evidence="1">
    <location>
        <begin position="153"/>
        <end position="177"/>
    </location>
</feature>
<reference evidence="2 3" key="1">
    <citation type="submission" date="2020-07" db="EMBL/GenBank/DDBJ databases">
        <authorList>
            <person name="Sun Q."/>
        </authorList>
    </citation>
    <scope>NUCLEOTIDE SEQUENCE [LARGE SCALE GENOMIC DNA]</scope>
    <source>
        <strain evidence="2 3">MAH-1</strain>
    </source>
</reference>
<dbReference type="AlphaFoldDB" id="A0A7Y8Y4Q2"/>
<proteinExistence type="predicted"/>
<evidence type="ECO:0000313" key="2">
    <source>
        <dbReference type="EMBL" id="NYA72569.1"/>
    </source>
</evidence>
<feature type="transmembrane region" description="Helical" evidence="1">
    <location>
        <begin position="189"/>
        <end position="206"/>
    </location>
</feature>
<keyword evidence="3" id="KW-1185">Reference proteome</keyword>
<protein>
    <submittedName>
        <fullName evidence="2">DUF3667 domain-containing protein</fullName>
    </submittedName>
</protein>
<accession>A0A7Y8Y4Q2</accession>
<dbReference type="RefSeq" id="WP_176007378.1">
    <property type="nucleotide sequence ID" value="NZ_JABWMI010000021.1"/>
</dbReference>
<name>A0A7Y8Y4Q2_9FLAO</name>
<evidence type="ECO:0000313" key="3">
    <source>
        <dbReference type="Proteomes" id="UP000535020"/>
    </source>
</evidence>
<dbReference type="Pfam" id="PF12412">
    <property type="entry name" value="DUF3667"/>
    <property type="match status" value="1"/>
</dbReference>
<feature type="transmembrane region" description="Helical" evidence="1">
    <location>
        <begin position="127"/>
        <end position="146"/>
    </location>
</feature>
<sequence length="242" mass="28063">MENELLCQQCKCPTNGNFCSNCGQQTKVETIDARYAKKELFQLTGYEKGFVYTFAKLLTKPGKSIRDYLHGNRSSFTKPVTFLFVTSVIYALVSNYFDTDSVYEQRFRQVYGESSVMQVMQWVQENYGYSNILMMIFIAACIKLFFRKHAYNIYEIFVLLCFVMGEGMILLSLQPIFTKYIPNLMMENTLFTAVFVYVSWAIGQFFGGRFRDYLKAFLAYVLGFSLFEITAIVIALLYDSFS</sequence>
<gene>
    <name evidence="2" type="ORF">HZF10_16690</name>
</gene>
<dbReference type="EMBL" id="JACBJI010000009">
    <property type="protein sequence ID" value="NYA72569.1"/>
    <property type="molecule type" value="Genomic_DNA"/>
</dbReference>
<evidence type="ECO:0000256" key="1">
    <source>
        <dbReference type="SAM" id="Phobius"/>
    </source>
</evidence>
<dbReference type="InterPro" id="IPR022134">
    <property type="entry name" value="DUF3667"/>
</dbReference>
<comment type="caution">
    <text evidence="2">The sequence shown here is derived from an EMBL/GenBank/DDBJ whole genome shotgun (WGS) entry which is preliminary data.</text>
</comment>